<dbReference type="OrthoDB" id="373232at2157"/>
<dbReference type="EMBL" id="CP007174">
    <property type="protein sequence ID" value="AIF82993.1"/>
    <property type="molecule type" value="Genomic_DNA"/>
</dbReference>
<dbReference type="RefSeq" id="WP_148699849.1">
    <property type="nucleotide sequence ID" value="NZ_CP007174.1"/>
</dbReference>
<gene>
    <name evidence="1" type="ORF">NTE_00917</name>
</gene>
<dbReference type="HOGENOM" id="CLU_1821079_0_0_2"/>
<name>A0A075MP58_9ARCH</name>
<dbReference type="Proteomes" id="UP000028194">
    <property type="component" value="Chromosome"/>
</dbReference>
<dbReference type="GeneID" id="41596753"/>
<reference evidence="1 2" key="1">
    <citation type="journal article" date="2014" name="PLoS ONE">
        <title>Genome Sequence of Candidatus Nitrososphaera evergladensis from Group I.1b Enriched from Everglades Soil Reveals Novel Genomic Features of the Ammonia-Oxidizing Archaea.</title>
        <authorList>
            <person name="Zhalnina K.V."/>
            <person name="Dias R."/>
            <person name="Leonard M.T."/>
            <person name="Dorr de Quadros P."/>
            <person name="Camargo F.A."/>
            <person name="Drew J.C."/>
            <person name="Farmerie W.G."/>
            <person name="Daroub S.H."/>
            <person name="Triplett E.W."/>
        </authorList>
    </citation>
    <scope>NUCLEOTIDE SEQUENCE [LARGE SCALE GENOMIC DNA]</scope>
    <source>
        <strain evidence="1 2">SR1</strain>
    </source>
</reference>
<dbReference type="KEGG" id="nev:NTE_00917"/>
<protein>
    <submittedName>
        <fullName evidence="1">Uncharacterized protein</fullName>
    </submittedName>
</protein>
<evidence type="ECO:0000313" key="2">
    <source>
        <dbReference type="Proteomes" id="UP000028194"/>
    </source>
</evidence>
<evidence type="ECO:0000313" key="1">
    <source>
        <dbReference type="EMBL" id="AIF82993.1"/>
    </source>
</evidence>
<sequence>MARGSTTGGRKTNGIVIKAKVTSSRILEIGQNGVKTEFSDKGTMSGKYRGVHWDTVETQMNIDGTSSWRVKFIQMTNKGDMLVGEGEGTGEAPNSKGVAKLKGEGTIMTASEKLAELNGKKWVCEVDNNIAAGSATVRVTFQ</sequence>
<organism evidence="1 2">
    <name type="scientific">Candidatus Nitrososphaera evergladensis SR1</name>
    <dbReference type="NCBI Taxonomy" id="1459636"/>
    <lineage>
        <taxon>Archaea</taxon>
        <taxon>Nitrososphaerota</taxon>
        <taxon>Nitrososphaeria</taxon>
        <taxon>Nitrososphaerales</taxon>
        <taxon>Nitrososphaeraceae</taxon>
        <taxon>Nitrososphaera</taxon>
    </lineage>
</organism>
<proteinExistence type="predicted"/>
<keyword evidence="2" id="KW-1185">Reference proteome</keyword>
<dbReference type="AlphaFoldDB" id="A0A075MP58"/>
<accession>A0A075MP58</accession>